<sequence length="19" mass="2336">MRLDSYFTIIMRICLICLM</sequence>
<dbReference type="EMBL" id="JABEZW010225449">
    <property type="protein sequence ID" value="MBA0787177.1"/>
    <property type="molecule type" value="Genomic_DNA"/>
</dbReference>
<dbReference type="Proteomes" id="UP000593568">
    <property type="component" value="Unassembled WGS sequence"/>
</dbReference>
<name>A0A7J9FPG8_9ROSI</name>
<evidence type="ECO:0000313" key="1">
    <source>
        <dbReference type="EMBL" id="MBA0787177.1"/>
    </source>
</evidence>
<dbReference type="AlphaFoldDB" id="A0A7J9FPG8"/>
<comment type="caution">
    <text evidence="1">The sequence shown here is derived from an EMBL/GenBank/DDBJ whole genome shotgun (WGS) entry which is preliminary data.</text>
</comment>
<reference evidence="1 2" key="1">
    <citation type="journal article" date="2019" name="Genome Biol. Evol.">
        <title>Insights into the evolution of the New World diploid cottons (Gossypium, subgenus Houzingenia) based on genome sequencing.</title>
        <authorList>
            <person name="Grover C.E."/>
            <person name="Arick M.A. 2nd"/>
            <person name="Thrash A."/>
            <person name="Conover J.L."/>
            <person name="Sanders W.S."/>
            <person name="Peterson D.G."/>
            <person name="Frelichowski J.E."/>
            <person name="Scheffler J.A."/>
            <person name="Scheffler B.E."/>
            <person name="Wendel J.F."/>
        </authorList>
    </citation>
    <scope>NUCLEOTIDE SEQUENCE [LARGE SCALE GENOMIC DNA]</scope>
    <source>
        <strain evidence="1">8</strain>
        <tissue evidence="1">Leaf</tissue>
    </source>
</reference>
<protein>
    <submittedName>
        <fullName evidence="1">Uncharacterized protein</fullName>
    </submittedName>
</protein>
<organism evidence="1 2">
    <name type="scientific">Gossypium trilobum</name>
    <dbReference type="NCBI Taxonomy" id="34281"/>
    <lineage>
        <taxon>Eukaryota</taxon>
        <taxon>Viridiplantae</taxon>
        <taxon>Streptophyta</taxon>
        <taxon>Embryophyta</taxon>
        <taxon>Tracheophyta</taxon>
        <taxon>Spermatophyta</taxon>
        <taxon>Magnoliopsida</taxon>
        <taxon>eudicotyledons</taxon>
        <taxon>Gunneridae</taxon>
        <taxon>Pentapetalae</taxon>
        <taxon>rosids</taxon>
        <taxon>malvids</taxon>
        <taxon>Malvales</taxon>
        <taxon>Malvaceae</taxon>
        <taxon>Malvoideae</taxon>
        <taxon>Gossypium</taxon>
    </lineage>
</organism>
<accession>A0A7J9FPG8</accession>
<evidence type="ECO:0000313" key="2">
    <source>
        <dbReference type="Proteomes" id="UP000593568"/>
    </source>
</evidence>
<proteinExistence type="predicted"/>
<keyword evidence="2" id="KW-1185">Reference proteome</keyword>
<gene>
    <name evidence="1" type="ORF">Gotri_006718</name>
</gene>